<reference evidence="3" key="1">
    <citation type="submission" date="2014-03" db="EMBL/GenBank/DDBJ databases">
        <authorList>
            <person name="Aksoy S."/>
            <person name="Warren W."/>
            <person name="Wilson R.K."/>
        </authorList>
    </citation>
    <scope>NUCLEOTIDE SEQUENCE [LARGE SCALE GENOMIC DNA]</scope>
    <source>
        <strain evidence="3">IAEA</strain>
    </source>
</reference>
<organism evidence="2 3">
    <name type="scientific">Glossina brevipalpis</name>
    <dbReference type="NCBI Taxonomy" id="37001"/>
    <lineage>
        <taxon>Eukaryota</taxon>
        <taxon>Metazoa</taxon>
        <taxon>Ecdysozoa</taxon>
        <taxon>Arthropoda</taxon>
        <taxon>Hexapoda</taxon>
        <taxon>Insecta</taxon>
        <taxon>Pterygota</taxon>
        <taxon>Neoptera</taxon>
        <taxon>Endopterygota</taxon>
        <taxon>Diptera</taxon>
        <taxon>Brachycera</taxon>
        <taxon>Muscomorpha</taxon>
        <taxon>Hippoboscoidea</taxon>
        <taxon>Glossinidae</taxon>
        <taxon>Glossina</taxon>
    </lineage>
</organism>
<protein>
    <submittedName>
        <fullName evidence="2">Uncharacterized protein</fullName>
    </submittedName>
</protein>
<name>A0A1A9VZN4_9MUSC</name>
<keyword evidence="3" id="KW-1185">Reference proteome</keyword>
<feature type="transmembrane region" description="Helical" evidence="1">
    <location>
        <begin position="137"/>
        <end position="157"/>
    </location>
</feature>
<evidence type="ECO:0000313" key="2">
    <source>
        <dbReference type="EnsemblMetazoa" id="GBRI000634-PA"/>
    </source>
</evidence>
<evidence type="ECO:0000256" key="1">
    <source>
        <dbReference type="SAM" id="Phobius"/>
    </source>
</evidence>
<proteinExistence type="predicted"/>
<keyword evidence="1" id="KW-1133">Transmembrane helix</keyword>
<dbReference type="EnsemblMetazoa" id="GBRI000634-RA">
    <property type="protein sequence ID" value="GBRI000634-PA"/>
    <property type="gene ID" value="GBRI000634"/>
</dbReference>
<accession>A0A1A9VZN4</accession>
<reference evidence="2" key="2">
    <citation type="submission" date="2020-05" db="UniProtKB">
        <authorList>
            <consortium name="EnsemblMetazoa"/>
        </authorList>
    </citation>
    <scope>IDENTIFICATION</scope>
    <source>
        <strain evidence="2">IAEA</strain>
    </source>
</reference>
<dbReference type="Proteomes" id="UP000091820">
    <property type="component" value="Unassembled WGS sequence"/>
</dbReference>
<dbReference type="AlphaFoldDB" id="A0A1A9VZN4"/>
<keyword evidence="1" id="KW-0472">Membrane</keyword>
<sequence>MEKSGYHSISRDAFHSCRGYKESREVVGEENFRLGSSCRSREPTTPPGKFASFVTNIKWAHQINESELMAPMSLQTKEQRTVQFGTGAFFNHHHWKKVFLLNQFLVLGPTYLALAPSSVQGDYERCSRKKFVKINPVLFCCYAIIMVSKLQLLFYRLS</sequence>
<keyword evidence="1" id="KW-0812">Transmembrane</keyword>
<dbReference type="VEuPathDB" id="VectorBase:GBRI000634"/>
<evidence type="ECO:0000313" key="3">
    <source>
        <dbReference type="Proteomes" id="UP000091820"/>
    </source>
</evidence>